<evidence type="ECO:0000256" key="4">
    <source>
        <dbReference type="ARBA" id="ARBA00022989"/>
    </source>
</evidence>
<protein>
    <submittedName>
        <fullName evidence="7">Lipopolysaccharide biosynthesis protein</fullName>
    </submittedName>
</protein>
<dbReference type="RefSeq" id="WP_335958407.1">
    <property type="nucleotide sequence ID" value="NZ_JAXBLX010000001.1"/>
</dbReference>
<feature type="transmembrane region" description="Helical" evidence="6">
    <location>
        <begin position="154"/>
        <end position="175"/>
    </location>
</feature>
<sequence length="432" mass="49318">MLAKMKKSSLVKSSSIYTITNMINASIPFLMMPILTRHLTPVDYGIVSMFNVLVGIIYPFLGVNIHLALTRQYYEKDIKVPVYIVNGLYVLFMTIIICSASIYLLRQPISDMTSFPVEWLWSFIVVSAFNVIFQIVQTLLQVRDKPLFFGGYQILQSLLNVGLSIWLVVVMGAGWEGRIEGQVIASLICGLIGIIFLWKSGFLKFRYEKKYIDNILSLGLPLIPFGLGGFLLTMSDRVFITNMVGLDETGLYTVGYQFGMIINLIQMSFNKAWLPWLFRKLKENVKDEKIKIVKITYLYFGVLMSLAILLSFSAPWFMNIFLGEGFSASSQFVLWIAIGYAFNGMQKMVVSYIQFEKRNYLLSLITFIILGLNLPLNYYLIKSNGAVGAAQATTISYFIIFLLTWYISTKVYKMPWGYFMKKSETFGKSIEK</sequence>
<keyword evidence="8" id="KW-1185">Reference proteome</keyword>
<dbReference type="Pfam" id="PF01943">
    <property type="entry name" value="Polysacc_synt"/>
    <property type="match status" value="1"/>
</dbReference>
<keyword evidence="2" id="KW-1003">Cell membrane</keyword>
<feature type="transmembrane region" description="Helical" evidence="6">
    <location>
        <begin position="295"/>
        <end position="314"/>
    </location>
</feature>
<feature type="transmembrane region" description="Helical" evidence="6">
    <location>
        <begin position="119"/>
        <end position="142"/>
    </location>
</feature>
<evidence type="ECO:0000256" key="2">
    <source>
        <dbReference type="ARBA" id="ARBA00022475"/>
    </source>
</evidence>
<dbReference type="InterPro" id="IPR050833">
    <property type="entry name" value="Poly_Biosynth_Transport"/>
</dbReference>
<feature type="transmembrane region" description="Helical" evidence="6">
    <location>
        <begin position="211"/>
        <end position="234"/>
    </location>
</feature>
<feature type="transmembrane region" description="Helical" evidence="6">
    <location>
        <begin position="181"/>
        <end position="199"/>
    </location>
</feature>
<reference evidence="7 8" key="1">
    <citation type="submission" date="2024-09" db="EMBL/GenBank/DDBJ databases">
        <authorList>
            <person name="Sun Q."/>
            <person name="Mori K."/>
        </authorList>
    </citation>
    <scope>NUCLEOTIDE SEQUENCE [LARGE SCALE GENOMIC DNA]</scope>
    <source>
        <strain evidence="7 8">NCAIM B.02610</strain>
    </source>
</reference>
<feature type="transmembrane region" description="Helical" evidence="6">
    <location>
        <begin position="360"/>
        <end position="381"/>
    </location>
</feature>
<evidence type="ECO:0000256" key="6">
    <source>
        <dbReference type="SAM" id="Phobius"/>
    </source>
</evidence>
<keyword evidence="4 6" id="KW-1133">Transmembrane helix</keyword>
<organism evidence="7 8">
    <name type="scientific">Halalkalibacter kiskunsagensis</name>
    <dbReference type="NCBI Taxonomy" id="1548599"/>
    <lineage>
        <taxon>Bacteria</taxon>
        <taxon>Bacillati</taxon>
        <taxon>Bacillota</taxon>
        <taxon>Bacilli</taxon>
        <taxon>Bacillales</taxon>
        <taxon>Bacillaceae</taxon>
        <taxon>Halalkalibacter</taxon>
    </lineage>
</organism>
<keyword evidence="3 6" id="KW-0812">Transmembrane</keyword>
<accession>A0ABV6KCP2</accession>
<gene>
    <name evidence="7" type="ORF">ACFFHM_11405</name>
</gene>
<evidence type="ECO:0000313" key="7">
    <source>
        <dbReference type="EMBL" id="MFC0471071.1"/>
    </source>
</evidence>
<feature type="transmembrane region" description="Helical" evidence="6">
    <location>
        <begin position="387"/>
        <end position="407"/>
    </location>
</feature>
<dbReference type="InterPro" id="IPR002797">
    <property type="entry name" value="Polysacc_synth"/>
</dbReference>
<evidence type="ECO:0000313" key="8">
    <source>
        <dbReference type="Proteomes" id="UP001589838"/>
    </source>
</evidence>
<feature type="transmembrane region" description="Helical" evidence="6">
    <location>
        <begin position="46"/>
        <end position="69"/>
    </location>
</feature>
<dbReference type="PANTHER" id="PTHR30250">
    <property type="entry name" value="PST FAMILY PREDICTED COLANIC ACID TRANSPORTER"/>
    <property type="match status" value="1"/>
</dbReference>
<feature type="transmembrane region" description="Helical" evidence="6">
    <location>
        <begin position="81"/>
        <end position="104"/>
    </location>
</feature>
<comment type="caution">
    <text evidence="7">The sequence shown here is derived from an EMBL/GenBank/DDBJ whole genome shotgun (WGS) entry which is preliminary data.</text>
</comment>
<evidence type="ECO:0000256" key="1">
    <source>
        <dbReference type="ARBA" id="ARBA00004651"/>
    </source>
</evidence>
<evidence type="ECO:0000256" key="5">
    <source>
        <dbReference type="ARBA" id="ARBA00023136"/>
    </source>
</evidence>
<feature type="transmembrane region" description="Helical" evidence="6">
    <location>
        <begin position="254"/>
        <end position="274"/>
    </location>
</feature>
<dbReference type="Proteomes" id="UP001589838">
    <property type="component" value="Unassembled WGS sequence"/>
</dbReference>
<comment type="subcellular location">
    <subcellularLocation>
        <location evidence="1">Cell membrane</location>
        <topology evidence="1">Multi-pass membrane protein</topology>
    </subcellularLocation>
</comment>
<dbReference type="EMBL" id="JBHLUX010000029">
    <property type="protein sequence ID" value="MFC0471071.1"/>
    <property type="molecule type" value="Genomic_DNA"/>
</dbReference>
<name>A0ABV6KCP2_9BACI</name>
<keyword evidence="5 6" id="KW-0472">Membrane</keyword>
<evidence type="ECO:0000256" key="3">
    <source>
        <dbReference type="ARBA" id="ARBA00022692"/>
    </source>
</evidence>
<proteinExistence type="predicted"/>
<feature type="transmembrane region" description="Helical" evidence="6">
    <location>
        <begin position="21"/>
        <end position="40"/>
    </location>
</feature>
<dbReference type="PANTHER" id="PTHR30250:SF11">
    <property type="entry name" value="O-ANTIGEN TRANSPORTER-RELATED"/>
    <property type="match status" value="1"/>
</dbReference>